<proteinExistence type="predicted"/>
<evidence type="ECO:0000313" key="5">
    <source>
        <dbReference type="Proteomes" id="UP000663829"/>
    </source>
</evidence>
<sequence length="161" mass="19137">MSGEKPTSDRPNRWHRRHQFWNAMKRHAYWTNRFNPYYNYGYAAAASPTYNYGGGYGMVKSGYIYYKKPFGHKRLPWNSVLTLLLKKNGRSVARYKVMISSLPYRFSMRIPAMRKYNHGNRRRPHGYQIMAIITNNQVDLHLKSRNVTNVKRRGTMKLIVE</sequence>
<evidence type="ECO:0000313" key="3">
    <source>
        <dbReference type="EMBL" id="CAF3523267.1"/>
    </source>
</evidence>
<keyword evidence="5" id="KW-1185">Reference proteome</keyword>
<dbReference type="AlphaFoldDB" id="A0A813P312"/>
<reference evidence="1" key="1">
    <citation type="submission" date="2021-02" db="EMBL/GenBank/DDBJ databases">
        <authorList>
            <person name="Nowell W R."/>
        </authorList>
    </citation>
    <scope>NUCLEOTIDE SEQUENCE</scope>
</reference>
<dbReference type="EMBL" id="CAJNOK010004780">
    <property type="protein sequence ID" value="CAF0949426.1"/>
    <property type="molecule type" value="Genomic_DNA"/>
</dbReference>
<dbReference type="Proteomes" id="UP000663829">
    <property type="component" value="Unassembled WGS sequence"/>
</dbReference>
<organism evidence="1 5">
    <name type="scientific">Didymodactylos carnosus</name>
    <dbReference type="NCBI Taxonomy" id="1234261"/>
    <lineage>
        <taxon>Eukaryota</taxon>
        <taxon>Metazoa</taxon>
        <taxon>Spiralia</taxon>
        <taxon>Gnathifera</taxon>
        <taxon>Rotifera</taxon>
        <taxon>Eurotatoria</taxon>
        <taxon>Bdelloidea</taxon>
        <taxon>Philodinida</taxon>
        <taxon>Philodinidae</taxon>
        <taxon>Didymodactylos</taxon>
    </lineage>
</organism>
<dbReference type="EMBL" id="CAJNOQ010000036">
    <property type="protein sequence ID" value="CAF0744643.1"/>
    <property type="molecule type" value="Genomic_DNA"/>
</dbReference>
<gene>
    <name evidence="1" type="ORF">GPM918_LOCUS467</name>
    <name evidence="2" type="ORF">OVA965_LOCUS12073</name>
    <name evidence="3" type="ORF">SRO942_LOCUS468</name>
    <name evidence="4" type="ORF">TMI583_LOCUS12075</name>
</gene>
<comment type="caution">
    <text evidence="1">The sequence shown here is derived from an EMBL/GenBank/DDBJ whole genome shotgun (WGS) entry which is preliminary data.</text>
</comment>
<dbReference type="Proteomes" id="UP000682733">
    <property type="component" value="Unassembled WGS sequence"/>
</dbReference>
<name>A0A813P312_9BILA</name>
<dbReference type="EMBL" id="CAJOBC010000036">
    <property type="protein sequence ID" value="CAF3523267.1"/>
    <property type="molecule type" value="Genomic_DNA"/>
</dbReference>
<accession>A0A813P312</accession>
<evidence type="ECO:0000313" key="2">
    <source>
        <dbReference type="EMBL" id="CAF0949426.1"/>
    </source>
</evidence>
<protein>
    <submittedName>
        <fullName evidence="1">Uncharacterized protein</fullName>
    </submittedName>
</protein>
<dbReference type="EMBL" id="CAJOBA010004784">
    <property type="protein sequence ID" value="CAF3723778.1"/>
    <property type="molecule type" value="Genomic_DNA"/>
</dbReference>
<dbReference type="Proteomes" id="UP000681722">
    <property type="component" value="Unassembled WGS sequence"/>
</dbReference>
<dbReference type="Proteomes" id="UP000677228">
    <property type="component" value="Unassembled WGS sequence"/>
</dbReference>
<evidence type="ECO:0000313" key="4">
    <source>
        <dbReference type="EMBL" id="CAF3723778.1"/>
    </source>
</evidence>
<evidence type="ECO:0000313" key="1">
    <source>
        <dbReference type="EMBL" id="CAF0744643.1"/>
    </source>
</evidence>